<name>A0A7Z7LEW1_9BACT</name>
<dbReference type="SUPFAM" id="SSF51569">
    <property type="entry name" value="Aldolase"/>
    <property type="match status" value="1"/>
</dbReference>
<dbReference type="EMBL" id="LS974202">
    <property type="protein sequence ID" value="SSC12417.1"/>
    <property type="molecule type" value="Genomic_DNA"/>
</dbReference>
<reference evidence="2 3" key="1">
    <citation type="submission" date="2017-01" db="EMBL/GenBank/DDBJ databases">
        <authorList>
            <person name="Erauso G."/>
        </authorList>
    </citation>
    <scope>NUCLEOTIDE SEQUENCE [LARGE SCALE GENOMIC DNA]</scope>
    <source>
        <strain evidence="2">MESINF1</strain>
    </source>
</reference>
<evidence type="ECO:0000313" key="3">
    <source>
        <dbReference type="Proteomes" id="UP000250796"/>
    </source>
</evidence>
<sequence>MIYIDGICEKAVQLVKEPVFAGLTTNPTIIKRDRPGWGMMDTMKFLSKVPGERHFVQGSILSSNWIQKVREFLKKSDFDPEIFTIKLPWDPQKASAIVPELNEMGVGVCATAVYTVQQYYAALSMEVEYVAVYYERMIKSGIDAEERIEEMLEVGGWHSNAPHIIAASIKDIESANLLLALGVHDLTLPVDIAEEYIKGSFPADDLNRFEGDFKL</sequence>
<evidence type="ECO:0000256" key="1">
    <source>
        <dbReference type="ARBA" id="ARBA00023270"/>
    </source>
</evidence>
<dbReference type="Pfam" id="PF00923">
    <property type="entry name" value="TAL_FSA"/>
    <property type="match status" value="1"/>
</dbReference>
<dbReference type="AlphaFoldDB" id="A0A7Z7LEW1"/>
<proteinExistence type="predicted"/>
<keyword evidence="3" id="KW-1185">Reference proteome</keyword>
<dbReference type="RefSeq" id="WP_169698744.1">
    <property type="nucleotide sequence ID" value="NZ_LS974202.1"/>
</dbReference>
<dbReference type="KEGG" id="minf:MESINF_0968"/>
<organism evidence="2 3">
    <name type="scientific">Mesotoga infera</name>
    <dbReference type="NCBI Taxonomy" id="1236046"/>
    <lineage>
        <taxon>Bacteria</taxon>
        <taxon>Thermotogati</taxon>
        <taxon>Thermotogota</taxon>
        <taxon>Thermotogae</taxon>
        <taxon>Kosmotogales</taxon>
        <taxon>Kosmotogaceae</taxon>
        <taxon>Mesotoga</taxon>
    </lineage>
</organism>
<dbReference type="InterPro" id="IPR013785">
    <property type="entry name" value="Aldolase_TIM"/>
</dbReference>
<gene>
    <name evidence="2" type="ORF">MESINF_0968</name>
</gene>
<dbReference type="GO" id="GO:0005975">
    <property type="term" value="P:carbohydrate metabolic process"/>
    <property type="evidence" value="ECO:0007669"/>
    <property type="project" value="InterPro"/>
</dbReference>
<dbReference type="InterPro" id="IPR001585">
    <property type="entry name" value="TAL/FSA"/>
</dbReference>
<accession>A0A7Z7LEW1</accession>
<protein>
    <submittedName>
        <fullName evidence="2">Transaldolase</fullName>
    </submittedName>
</protein>
<dbReference type="Gene3D" id="3.20.20.70">
    <property type="entry name" value="Aldolase class I"/>
    <property type="match status" value="1"/>
</dbReference>
<evidence type="ECO:0000313" key="2">
    <source>
        <dbReference type="EMBL" id="SSC12417.1"/>
    </source>
</evidence>
<keyword evidence="1" id="KW-0704">Schiff base</keyword>
<dbReference type="Proteomes" id="UP000250796">
    <property type="component" value="Chromosome MESINF"/>
</dbReference>